<dbReference type="PANTHER" id="PTHR34873:SF3">
    <property type="entry name" value="ADDICTION MODULE TOXIN, HICA FAMILY"/>
    <property type="match status" value="1"/>
</dbReference>
<keyword evidence="3" id="KW-0540">Nuclease</keyword>
<comment type="caution">
    <text evidence="8">The sequence shown here is derived from an EMBL/GenBank/DDBJ whole genome shotgun (WGS) entry which is preliminary data.</text>
</comment>
<evidence type="ECO:0000256" key="1">
    <source>
        <dbReference type="ARBA" id="ARBA00006620"/>
    </source>
</evidence>
<evidence type="ECO:0000256" key="3">
    <source>
        <dbReference type="ARBA" id="ARBA00022722"/>
    </source>
</evidence>
<keyword evidence="7" id="KW-0346">Stress response</keyword>
<gene>
    <name evidence="8" type="ORF">COS81_01950</name>
</gene>
<keyword evidence="4" id="KW-0255">Endonuclease</keyword>
<dbReference type="EMBL" id="PEWD01000038">
    <property type="protein sequence ID" value="PIU68983.1"/>
    <property type="molecule type" value="Genomic_DNA"/>
</dbReference>
<keyword evidence="6" id="KW-0694">RNA-binding</keyword>
<evidence type="ECO:0000313" key="9">
    <source>
        <dbReference type="Proteomes" id="UP000229916"/>
    </source>
</evidence>
<dbReference type="GO" id="GO:0016787">
    <property type="term" value="F:hydrolase activity"/>
    <property type="evidence" value="ECO:0007669"/>
    <property type="project" value="UniProtKB-KW"/>
</dbReference>
<organism evidence="8 9">
    <name type="scientific">candidate division WWE3 bacterium CG06_land_8_20_14_3_00_42_16</name>
    <dbReference type="NCBI Taxonomy" id="1975083"/>
    <lineage>
        <taxon>Bacteria</taxon>
        <taxon>Katanobacteria</taxon>
    </lineage>
</organism>
<dbReference type="InterPro" id="IPR038570">
    <property type="entry name" value="HicA_sf"/>
</dbReference>
<sequence length="73" mass="8127">MTKLPIITPQEAFKKLQKGGFCLDRIKGSHYVLRHPNGKQVVIPMHAGKTLKKGTLVNIIKGADLTVEMFLNL</sequence>
<dbReference type="AlphaFoldDB" id="A0A2M7ANM1"/>
<dbReference type="GO" id="GO:0003729">
    <property type="term" value="F:mRNA binding"/>
    <property type="evidence" value="ECO:0007669"/>
    <property type="project" value="InterPro"/>
</dbReference>
<evidence type="ECO:0000256" key="2">
    <source>
        <dbReference type="ARBA" id="ARBA00022649"/>
    </source>
</evidence>
<dbReference type="InterPro" id="IPR012933">
    <property type="entry name" value="HicA_mRNA_interferase"/>
</dbReference>
<dbReference type="PANTHER" id="PTHR34873">
    <property type="entry name" value="SSR1766 PROTEIN"/>
    <property type="match status" value="1"/>
</dbReference>
<name>A0A2M7ANM1_UNCKA</name>
<evidence type="ECO:0000256" key="5">
    <source>
        <dbReference type="ARBA" id="ARBA00022801"/>
    </source>
</evidence>
<evidence type="ECO:0000256" key="6">
    <source>
        <dbReference type="ARBA" id="ARBA00022884"/>
    </source>
</evidence>
<evidence type="ECO:0000256" key="7">
    <source>
        <dbReference type="ARBA" id="ARBA00023016"/>
    </source>
</evidence>
<reference evidence="9" key="1">
    <citation type="submission" date="2017-09" db="EMBL/GenBank/DDBJ databases">
        <title>Depth-based differentiation of microbial function through sediment-hosted aquifers and enrichment of novel symbionts in the deep terrestrial subsurface.</title>
        <authorList>
            <person name="Probst A.J."/>
            <person name="Ladd B."/>
            <person name="Jarett J.K."/>
            <person name="Geller-Mcgrath D.E."/>
            <person name="Sieber C.M.K."/>
            <person name="Emerson J.B."/>
            <person name="Anantharaman K."/>
            <person name="Thomas B.C."/>
            <person name="Malmstrom R."/>
            <person name="Stieglmeier M."/>
            <person name="Klingl A."/>
            <person name="Woyke T."/>
            <person name="Ryan C.M."/>
            <person name="Banfield J.F."/>
        </authorList>
    </citation>
    <scope>NUCLEOTIDE SEQUENCE [LARGE SCALE GENOMIC DNA]</scope>
</reference>
<dbReference type="SUPFAM" id="SSF54786">
    <property type="entry name" value="YcfA/nrd intein domain"/>
    <property type="match status" value="1"/>
</dbReference>
<proteinExistence type="inferred from homology"/>
<dbReference type="Gene3D" id="3.30.920.30">
    <property type="entry name" value="Hypothetical protein"/>
    <property type="match status" value="1"/>
</dbReference>
<protein>
    <recommendedName>
        <fullName evidence="10">Addiction module toxin, HicA family</fullName>
    </recommendedName>
</protein>
<dbReference type="Pfam" id="PF07927">
    <property type="entry name" value="HicA_toxin"/>
    <property type="match status" value="1"/>
</dbReference>
<evidence type="ECO:0000256" key="4">
    <source>
        <dbReference type="ARBA" id="ARBA00022759"/>
    </source>
</evidence>
<comment type="similarity">
    <text evidence="1">Belongs to the HicA mRNA interferase family.</text>
</comment>
<dbReference type="Proteomes" id="UP000229916">
    <property type="component" value="Unassembled WGS sequence"/>
</dbReference>
<evidence type="ECO:0000313" key="8">
    <source>
        <dbReference type="EMBL" id="PIU68983.1"/>
    </source>
</evidence>
<accession>A0A2M7ANM1</accession>
<evidence type="ECO:0008006" key="10">
    <source>
        <dbReference type="Google" id="ProtNLM"/>
    </source>
</evidence>
<keyword evidence="2" id="KW-1277">Toxin-antitoxin system</keyword>
<dbReference type="GO" id="GO:0004519">
    <property type="term" value="F:endonuclease activity"/>
    <property type="evidence" value="ECO:0007669"/>
    <property type="project" value="UniProtKB-KW"/>
</dbReference>
<keyword evidence="5" id="KW-0378">Hydrolase</keyword>